<feature type="compositionally biased region" description="Polar residues" evidence="1">
    <location>
        <begin position="33"/>
        <end position="42"/>
    </location>
</feature>
<dbReference type="Proteomes" id="UP000095283">
    <property type="component" value="Unplaced"/>
</dbReference>
<sequence length="179" mass="20909">MVRVKPLAPERKITVNGTQLTFNSSTSSTSQSKGLFSHTNRSSQDEFSRNSGPITMRETTREVIREVDFGYGRSGSSRGNPNREMFVNQNSPHRNRYQVEYPESPGRNTYGRTTFGDSYSGSPAMDIGKIRKNRVVEYENDENEYYHYEGRPYNRDEYPDHMYNKIKYIYLGFLYIYNN</sequence>
<dbReference type="WBParaSite" id="Hba_01300">
    <property type="protein sequence ID" value="Hba_01300"/>
    <property type="gene ID" value="Hba_01300"/>
</dbReference>
<feature type="region of interest" description="Disordered" evidence="1">
    <location>
        <begin position="18"/>
        <end position="53"/>
    </location>
</feature>
<feature type="region of interest" description="Disordered" evidence="1">
    <location>
        <begin position="70"/>
        <end position="123"/>
    </location>
</feature>
<dbReference type="AlphaFoldDB" id="A0A1I7W9G8"/>
<evidence type="ECO:0000256" key="1">
    <source>
        <dbReference type="SAM" id="MobiDB-lite"/>
    </source>
</evidence>
<reference evidence="3" key="1">
    <citation type="submission" date="2016-11" db="UniProtKB">
        <authorList>
            <consortium name="WormBaseParasite"/>
        </authorList>
    </citation>
    <scope>IDENTIFICATION</scope>
</reference>
<feature type="compositionally biased region" description="Polar residues" evidence="1">
    <location>
        <begin position="106"/>
        <end position="121"/>
    </location>
</feature>
<name>A0A1I7W9G8_HETBA</name>
<proteinExistence type="predicted"/>
<accession>A0A1I7W9G8</accession>
<keyword evidence="2" id="KW-1185">Reference proteome</keyword>
<evidence type="ECO:0000313" key="3">
    <source>
        <dbReference type="WBParaSite" id="Hba_01300"/>
    </source>
</evidence>
<evidence type="ECO:0000313" key="2">
    <source>
        <dbReference type="Proteomes" id="UP000095283"/>
    </source>
</evidence>
<organism evidence="2 3">
    <name type="scientific">Heterorhabditis bacteriophora</name>
    <name type="common">Entomopathogenic nematode worm</name>
    <dbReference type="NCBI Taxonomy" id="37862"/>
    <lineage>
        <taxon>Eukaryota</taxon>
        <taxon>Metazoa</taxon>
        <taxon>Ecdysozoa</taxon>
        <taxon>Nematoda</taxon>
        <taxon>Chromadorea</taxon>
        <taxon>Rhabditida</taxon>
        <taxon>Rhabditina</taxon>
        <taxon>Rhabditomorpha</taxon>
        <taxon>Strongyloidea</taxon>
        <taxon>Heterorhabditidae</taxon>
        <taxon>Heterorhabditis</taxon>
    </lineage>
</organism>
<protein>
    <submittedName>
        <fullName evidence="3">Uncharacterized protein</fullName>
    </submittedName>
</protein>